<sequence length="425" mass="48182">MVRRQLSCRSHFSGSSTNSLRSDASAKIHSTARPLAVCSEKSLLKYHHDHSARAEEPLDYDDYGSSCSSLASGDTYASTLDSEDVVHHPKFEAPVTRYAVYASDAIASTPADFAKSFTSNRTFHIQHDDATSDGNMNLRVDTEVVDSHGRPRKLILFHLQMHDLKDRRFSLRRYCRDSGRQICSSSRKFSPMPVRMPAKSHLQQSLGHAFQQPRPNHSGSVSHPSASSEQEPGQLSIASQYYTPSNAERRSPEMAASTTNTVHLEFANYAHINLNKQGLKRSKRYEYEFWGTKYTWRRQIYQHGRTQEVSYHLISDKTSKSIAHITPKSLTAREAQEEEDFGGWVPPCTMQITDRRIFQSLTDVADTLVATGLIALVDDCIERRWHSKRSFHLDLPFQESAGAMGPDELIDKIFNRNIVTTQHNY</sequence>
<dbReference type="AlphaFoldDB" id="U1HHC7"/>
<accession>U1HHC7</accession>
<feature type="region of interest" description="Disordered" evidence="1">
    <location>
        <begin position="186"/>
        <end position="234"/>
    </location>
</feature>
<dbReference type="eggNOG" id="ENOG502QTVK">
    <property type="taxonomic scope" value="Eukaryota"/>
</dbReference>
<feature type="region of interest" description="Disordered" evidence="1">
    <location>
        <begin position="1"/>
        <end position="25"/>
    </location>
</feature>
<dbReference type="HOGENOM" id="CLU_033074_1_1_1"/>
<name>U1HHC7_ENDPU</name>
<dbReference type="RefSeq" id="XP_007804822.1">
    <property type="nucleotide sequence ID" value="XM_007806631.1"/>
</dbReference>
<dbReference type="OMA" id="EPLAHIC"/>
<proteinExistence type="predicted"/>
<protein>
    <submittedName>
        <fullName evidence="2">Uncharacterized protein</fullName>
    </submittedName>
</protein>
<keyword evidence="3" id="KW-1185">Reference proteome</keyword>
<dbReference type="EMBL" id="KE721402">
    <property type="protein sequence ID" value="ERF69565.1"/>
    <property type="molecule type" value="Genomic_DNA"/>
</dbReference>
<organism evidence="2 3">
    <name type="scientific">Endocarpon pusillum (strain Z07020 / HMAS-L-300199)</name>
    <name type="common">Lichen-forming fungus</name>
    <dbReference type="NCBI Taxonomy" id="1263415"/>
    <lineage>
        <taxon>Eukaryota</taxon>
        <taxon>Fungi</taxon>
        <taxon>Dikarya</taxon>
        <taxon>Ascomycota</taxon>
        <taxon>Pezizomycotina</taxon>
        <taxon>Eurotiomycetes</taxon>
        <taxon>Chaetothyriomycetidae</taxon>
        <taxon>Verrucariales</taxon>
        <taxon>Verrucariaceae</taxon>
        <taxon>Endocarpon</taxon>
    </lineage>
</organism>
<evidence type="ECO:0000313" key="3">
    <source>
        <dbReference type="Proteomes" id="UP000019373"/>
    </source>
</evidence>
<evidence type="ECO:0000313" key="2">
    <source>
        <dbReference type="EMBL" id="ERF69565.1"/>
    </source>
</evidence>
<feature type="compositionally biased region" description="Polar residues" evidence="1">
    <location>
        <begin position="7"/>
        <end position="22"/>
    </location>
</feature>
<dbReference type="GeneID" id="19236949"/>
<dbReference type="OrthoDB" id="5317787at2759"/>
<gene>
    <name evidence="2" type="ORF">EPUS_01895</name>
</gene>
<feature type="compositionally biased region" description="Low complexity" evidence="1">
    <location>
        <begin position="218"/>
        <end position="228"/>
    </location>
</feature>
<evidence type="ECO:0000256" key="1">
    <source>
        <dbReference type="SAM" id="MobiDB-lite"/>
    </source>
</evidence>
<dbReference type="Proteomes" id="UP000019373">
    <property type="component" value="Unassembled WGS sequence"/>
</dbReference>
<reference evidence="3" key="1">
    <citation type="journal article" date="2014" name="BMC Genomics">
        <title>Genome characteristics reveal the impact of lichenization on lichen-forming fungus Endocarpon pusillum Hedwig (Verrucariales, Ascomycota).</title>
        <authorList>
            <person name="Wang Y.-Y."/>
            <person name="Liu B."/>
            <person name="Zhang X.-Y."/>
            <person name="Zhou Q.-M."/>
            <person name="Zhang T."/>
            <person name="Li H."/>
            <person name="Yu Y.-F."/>
            <person name="Zhang X.-L."/>
            <person name="Hao X.-Y."/>
            <person name="Wang M."/>
            <person name="Wang L."/>
            <person name="Wei J.-C."/>
        </authorList>
    </citation>
    <scope>NUCLEOTIDE SEQUENCE [LARGE SCALE GENOMIC DNA]</scope>
    <source>
        <strain evidence="3">Z07020 / HMAS-L-300199</strain>
    </source>
</reference>